<dbReference type="EnsemblPlants" id="AES62189">
    <property type="protein sequence ID" value="AES62189"/>
    <property type="gene ID" value="MTR_1g095460"/>
</dbReference>
<dbReference type="STRING" id="3880.G7I3C6"/>
<keyword evidence="3" id="KW-1133">Transmembrane helix</keyword>
<dbReference type="Pfam" id="PF13041">
    <property type="entry name" value="PPR_2"/>
    <property type="match status" value="1"/>
</dbReference>
<name>G7I3C6_MEDTR</name>
<keyword evidence="1" id="KW-0677">Repeat</keyword>
<dbReference type="GO" id="GO:0009451">
    <property type="term" value="P:RNA modification"/>
    <property type="evidence" value="ECO:0007669"/>
    <property type="project" value="InterPro"/>
</dbReference>
<evidence type="ECO:0000313" key="5">
    <source>
        <dbReference type="EnsemblPlants" id="AES62189"/>
    </source>
</evidence>
<proteinExistence type="predicted"/>
<dbReference type="PaxDb" id="3880-AES62189"/>
<feature type="transmembrane region" description="Helical" evidence="3">
    <location>
        <begin position="31"/>
        <end position="48"/>
    </location>
</feature>
<reference evidence="4 6" key="2">
    <citation type="journal article" date="2014" name="BMC Genomics">
        <title>An improved genome release (version Mt4.0) for the model legume Medicago truncatula.</title>
        <authorList>
            <person name="Tang H."/>
            <person name="Krishnakumar V."/>
            <person name="Bidwell S."/>
            <person name="Rosen B."/>
            <person name="Chan A."/>
            <person name="Zhou S."/>
            <person name="Gentzbittel L."/>
            <person name="Childs K.L."/>
            <person name="Yandell M."/>
            <person name="Gundlach H."/>
            <person name="Mayer K.F."/>
            <person name="Schwartz D.C."/>
            <person name="Town C.D."/>
        </authorList>
    </citation>
    <scope>GENOME REANNOTATION</scope>
    <source>
        <strain evidence="5 6">cv. Jemalong A17</strain>
    </source>
</reference>
<dbReference type="InterPro" id="IPR046960">
    <property type="entry name" value="PPR_At4g14850-like_plant"/>
</dbReference>
<dbReference type="PROSITE" id="PS51375">
    <property type="entry name" value="PPR"/>
    <property type="match status" value="1"/>
</dbReference>
<evidence type="ECO:0000256" key="2">
    <source>
        <dbReference type="PROSITE-ProRule" id="PRU00708"/>
    </source>
</evidence>
<dbReference type="GO" id="GO:0003723">
    <property type="term" value="F:RNA binding"/>
    <property type="evidence" value="ECO:0007669"/>
    <property type="project" value="InterPro"/>
</dbReference>
<dbReference type="Gene3D" id="1.25.40.10">
    <property type="entry name" value="Tetratricopeptide repeat domain"/>
    <property type="match status" value="1"/>
</dbReference>
<dbReference type="InterPro" id="IPR011990">
    <property type="entry name" value="TPR-like_helical_dom_sf"/>
</dbReference>
<evidence type="ECO:0000313" key="4">
    <source>
        <dbReference type="EMBL" id="AES62189.1"/>
    </source>
</evidence>
<dbReference type="Pfam" id="PF01535">
    <property type="entry name" value="PPR"/>
    <property type="match status" value="1"/>
</dbReference>
<keyword evidence="3" id="KW-0812">Transmembrane</keyword>
<reference evidence="4 6" key="1">
    <citation type="journal article" date="2011" name="Nature">
        <title>The Medicago genome provides insight into the evolution of rhizobial symbioses.</title>
        <authorList>
            <person name="Young N.D."/>
            <person name="Debelle F."/>
            <person name="Oldroyd G.E."/>
            <person name="Geurts R."/>
            <person name="Cannon S.B."/>
            <person name="Udvardi M.K."/>
            <person name="Benedito V.A."/>
            <person name="Mayer K.F."/>
            <person name="Gouzy J."/>
            <person name="Schoof H."/>
            <person name="Van de Peer Y."/>
            <person name="Proost S."/>
            <person name="Cook D.R."/>
            <person name="Meyers B.C."/>
            <person name="Spannagl M."/>
            <person name="Cheung F."/>
            <person name="De Mita S."/>
            <person name="Krishnakumar V."/>
            <person name="Gundlach H."/>
            <person name="Zhou S."/>
            <person name="Mudge J."/>
            <person name="Bharti A.K."/>
            <person name="Murray J.D."/>
            <person name="Naoumkina M.A."/>
            <person name="Rosen B."/>
            <person name="Silverstein K.A."/>
            <person name="Tang H."/>
            <person name="Rombauts S."/>
            <person name="Zhao P.X."/>
            <person name="Zhou P."/>
            <person name="Barbe V."/>
            <person name="Bardou P."/>
            <person name="Bechner M."/>
            <person name="Bellec A."/>
            <person name="Berger A."/>
            <person name="Berges H."/>
            <person name="Bidwell S."/>
            <person name="Bisseling T."/>
            <person name="Choisne N."/>
            <person name="Couloux A."/>
            <person name="Denny R."/>
            <person name="Deshpande S."/>
            <person name="Dai X."/>
            <person name="Doyle J.J."/>
            <person name="Dudez A.M."/>
            <person name="Farmer A.D."/>
            <person name="Fouteau S."/>
            <person name="Franken C."/>
            <person name="Gibelin C."/>
            <person name="Gish J."/>
            <person name="Goldstein S."/>
            <person name="Gonzalez A.J."/>
            <person name="Green P.J."/>
            <person name="Hallab A."/>
            <person name="Hartog M."/>
            <person name="Hua A."/>
            <person name="Humphray S.J."/>
            <person name="Jeong D.H."/>
            <person name="Jing Y."/>
            <person name="Jocker A."/>
            <person name="Kenton S.M."/>
            <person name="Kim D.J."/>
            <person name="Klee K."/>
            <person name="Lai H."/>
            <person name="Lang C."/>
            <person name="Lin S."/>
            <person name="Macmil S.L."/>
            <person name="Magdelenat G."/>
            <person name="Matthews L."/>
            <person name="McCorrison J."/>
            <person name="Monaghan E.L."/>
            <person name="Mun J.H."/>
            <person name="Najar F.Z."/>
            <person name="Nicholson C."/>
            <person name="Noirot C."/>
            <person name="O'Bleness M."/>
            <person name="Paule C.R."/>
            <person name="Poulain J."/>
            <person name="Prion F."/>
            <person name="Qin B."/>
            <person name="Qu C."/>
            <person name="Retzel E.F."/>
            <person name="Riddle C."/>
            <person name="Sallet E."/>
            <person name="Samain S."/>
            <person name="Samson N."/>
            <person name="Sanders I."/>
            <person name="Saurat O."/>
            <person name="Scarpelli C."/>
            <person name="Schiex T."/>
            <person name="Segurens B."/>
            <person name="Severin A.J."/>
            <person name="Sherrier D.J."/>
            <person name="Shi R."/>
            <person name="Sims S."/>
            <person name="Singer S.R."/>
            <person name="Sinharoy S."/>
            <person name="Sterck L."/>
            <person name="Viollet A."/>
            <person name="Wang B.B."/>
            <person name="Wang K."/>
            <person name="Wang M."/>
            <person name="Wang X."/>
            <person name="Warfsmann J."/>
            <person name="Weissenbach J."/>
            <person name="White D.D."/>
            <person name="White J.D."/>
            <person name="Wiley G.B."/>
            <person name="Wincker P."/>
            <person name="Xing Y."/>
            <person name="Yang L."/>
            <person name="Yao Z."/>
            <person name="Ying F."/>
            <person name="Zhai J."/>
            <person name="Zhou L."/>
            <person name="Zuber A."/>
            <person name="Denarie J."/>
            <person name="Dixon R.A."/>
            <person name="May G.D."/>
            <person name="Schwartz D.C."/>
            <person name="Rogers J."/>
            <person name="Quetier F."/>
            <person name="Town C.D."/>
            <person name="Roe B.A."/>
        </authorList>
    </citation>
    <scope>NUCLEOTIDE SEQUENCE [LARGE SCALE GENOMIC DNA]</scope>
    <source>
        <strain evidence="4">A17</strain>
        <strain evidence="5 6">cv. Jemalong A17</strain>
    </source>
</reference>
<dbReference type="eggNOG" id="KOG4197">
    <property type="taxonomic scope" value="Eukaryota"/>
</dbReference>
<keyword evidence="3" id="KW-0472">Membrane</keyword>
<sequence length="117" mass="13630">MEDTLNNRLLKQYFSLLGDCILREAINKEYIYIYIYIYIWVSLINIYVSCSNHTYVRWIFDEIPQQDIVSWTALVQGFVDRGNSREVIELLCEMKKAGIGLSGFTVASCSEVLWALM</sequence>
<dbReference type="InterPro" id="IPR002885">
    <property type="entry name" value="PPR_rpt"/>
</dbReference>
<reference evidence="5" key="3">
    <citation type="submission" date="2015-04" db="UniProtKB">
        <authorList>
            <consortium name="EnsemblPlants"/>
        </authorList>
    </citation>
    <scope>IDENTIFICATION</scope>
    <source>
        <strain evidence="5">cv. Jemalong A17</strain>
    </source>
</reference>
<evidence type="ECO:0000256" key="1">
    <source>
        <dbReference type="ARBA" id="ARBA00022737"/>
    </source>
</evidence>
<gene>
    <name evidence="4" type="ordered locus">MTR_1g095460</name>
</gene>
<dbReference type="AlphaFoldDB" id="G7I3C6"/>
<protein>
    <submittedName>
        <fullName evidence="4">PPR repeat protein</fullName>
    </submittedName>
</protein>
<keyword evidence="6" id="KW-1185">Reference proteome</keyword>
<dbReference type="HOGENOM" id="CLU_2088396_0_0_1"/>
<organism evidence="4 6">
    <name type="scientific">Medicago truncatula</name>
    <name type="common">Barrel medic</name>
    <name type="synonym">Medicago tribuloides</name>
    <dbReference type="NCBI Taxonomy" id="3880"/>
    <lineage>
        <taxon>Eukaryota</taxon>
        <taxon>Viridiplantae</taxon>
        <taxon>Streptophyta</taxon>
        <taxon>Embryophyta</taxon>
        <taxon>Tracheophyta</taxon>
        <taxon>Spermatophyta</taxon>
        <taxon>Magnoliopsida</taxon>
        <taxon>eudicotyledons</taxon>
        <taxon>Gunneridae</taxon>
        <taxon>Pentapetalae</taxon>
        <taxon>rosids</taxon>
        <taxon>fabids</taxon>
        <taxon>Fabales</taxon>
        <taxon>Fabaceae</taxon>
        <taxon>Papilionoideae</taxon>
        <taxon>50 kb inversion clade</taxon>
        <taxon>NPAAA clade</taxon>
        <taxon>Hologalegina</taxon>
        <taxon>IRL clade</taxon>
        <taxon>Trifolieae</taxon>
        <taxon>Medicago</taxon>
    </lineage>
</organism>
<dbReference type="PANTHER" id="PTHR47926">
    <property type="entry name" value="PENTATRICOPEPTIDE REPEAT-CONTAINING PROTEIN"/>
    <property type="match status" value="1"/>
</dbReference>
<dbReference type="EMBL" id="CM001217">
    <property type="protein sequence ID" value="AES62189.1"/>
    <property type="molecule type" value="Genomic_DNA"/>
</dbReference>
<feature type="repeat" description="PPR" evidence="2">
    <location>
        <begin position="67"/>
        <end position="101"/>
    </location>
</feature>
<dbReference type="NCBIfam" id="TIGR00756">
    <property type="entry name" value="PPR"/>
    <property type="match status" value="1"/>
</dbReference>
<evidence type="ECO:0000313" key="6">
    <source>
        <dbReference type="Proteomes" id="UP000002051"/>
    </source>
</evidence>
<dbReference type="PANTHER" id="PTHR47926:SF347">
    <property type="entry name" value="PENTATRICOPEPTIDE REPEAT-CONTAINING PROTEIN"/>
    <property type="match status" value="1"/>
</dbReference>
<evidence type="ECO:0000256" key="3">
    <source>
        <dbReference type="SAM" id="Phobius"/>
    </source>
</evidence>
<dbReference type="Proteomes" id="UP000002051">
    <property type="component" value="Unassembled WGS sequence"/>
</dbReference>
<accession>G7I3C6</accession>